<dbReference type="InterPro" id="IPR015947">
    <property type="entry name" value="PUA-like_sf"/>
</dbReference>
<evidence type="ECO:0000259" key="1">
    <source>
        <dbReference type="SMART" id="SM00382"/>
    </source>
</evidence>
<dbReference type="CDD" id="cd00009">
    <property type="entry name" value="AAA"/>
    <property type="match status" value="1"/>
</dbReference>
<dbReference type="SMART" id="SM00382">
    <property type="entry name" value="AAA"/>
    <property type="match status" value="1"/>
</dbReference>
<name>A0ABX2Q028_9BACT</name>
<evidence type="ECO:0000313" key="3">
    <source>
        <dbReference type="Proteomes" id="UP000626554"/>
    </source>
</evidence>
<accession>A0ABX2Q028</accession>
<dbReference type="Proteomes" id="UP000626554">
    <property type="component" value="Unassembled WGS sequence"/>
</dbReference>
<proteinExistence type="predicted"/>
<keyword evidence="3" id="KW-1185">Reference proteome</keyword>
<dbReference type="PANTHER" id="PTHR37291:SF1">
    <property type="entry name" value="TYPE IV METHYL-DIRECTED RESTRICTION ENZYME ECOKMCRB SUBUNIT"/>
    <property type="match status" value="1"/>
</dbReference>
<dbReference type="InterPro" id="IPR002740">
    <property type="entry name" value="EVE_domain"/>
</dbReference>
<dbReference type="PANTHER" id="PTHR37291">
    <property type="entry name" value="5-METHYLCYTOSINE-SPECIFIC RESTRICTION ENZYME B"/>
    <property type="match status" value="1"/>
</dbReference>
<feature type="domain" description="AAA+ ATPase" evidence="1">
    <location>
        <begin position="502"/>
        <end position="666"/>
    </location>
</feature>
<dbReference type="RefSeq" id="WP_176898663.1">
    <property type="nucleotide sequence ID" value="NZ_JABKAV010000009.1"/>
</dbReference>
<dbReference type="EMBL" id="JABKAV010000009">
    <property type="protein sequence ID" value="NVO84291.1"/>
    <property type="molecule type" value="Genomic_DNA"/>
</dbReference>
<dbReference type="InterPro" id="IPR027417">
    <property type="entry name" value="P-loop_NTPase"/>
</dbReference>
<dbReference type="Gene3D" id="3.10.590.10">
    <property type="entry name" value="ph1033 like domains"/>
    <property type="match status" value="1"/>
</dbReference>
<dbReference type="SUPFAM" id="SSF88697">
    <property type="entry name" value="PUA domain-like"/>
    <property type="match status" value="1"/>
</dbReference>
<dbReference type="Gene3D" id="3.40.50.300">
    <property type="entry name" value="P-loop containing nucleotide triphosphate hydrolases"/>
    <property type="match status" value="1"/>
</dbReference>
<dbReference type="Pfam" id="PF01878">
    <property type="entry name" value="EVE"/>
    <property type="match status" value="1"/>
</dbReference>
<evidence type="ECO:0000313" key="2">
    <source>
        <dbReference type="EMBL" id="NVO84291.1"/>
    </source>
</evidence>
<reference evidence="2 3" key="1">
    <citation type="submission" date="2020-05" db="EMBL/GenBank/DDBJ databases">
        <title>Hymenobacter terrestris sp. nov. and Hymenobacter lapidiphilus sp. nov., isolated from regoliths in Antarctica.</title>
        <authorList>
            <person name="Sedlacek I."/>
            <person name="Pantucek R."/>
            <person name="Zeman M."/>
            <person name="Holochova P."/>
            <person name="Kralova S."/>
            <person name="Stankova E."/>
            <person name="Sedo O."/>
            <person name="Micenkova L."/>
            <person name="Svec P."/>
            <person name="Gupta V."/>
            <person name="Sood U."/>
            <person name="Korpole U.S."/>
            <person name="Lal R."/>
        </authorList>
    </citation>
    <scope>NUCLEOTIDE SEQUENCE [LARGE SCALE GENOMIC DNA]</scope>
    <source>
        <strain evidence="2 3">P5252</strain>
    </source>
</reference>
<dbReference type="InterPro" id="IPR052934">
    <property type="entry name" value="Methyl-DNA_Rec/Restrict_Enz"/>
</dbReference>
<protein>
    <submittedName>
        <fullName evidence="2">EVE domain-containing protein</fullName>
    </submittedName>
</protein>
<dbReference type="SUPFAM" id="SSF52540">
    <property type="entry name" value="P-loop containing nucleoside triphosphate hydrolases"/>
    <property type="match status" value="1"/>
</dbReference>
<gene>
    <name evidence="2" type="ORF">HW556_05305</name>
</gene>
<dbReference type="InterPro" id="IPR011704">
    <property type="entry name" value="ATPase_dyneun-rel_AAA"/>
</dbReference>
<organism evidence="2 3">
    <name type="scientific">Hymenobacter terrestris</name>
    <dbReference type="NCBI Taxonomy" id="2748310"/>
    <lineage>
        <taxon>Bacteria</taxon>
        <taxon>Pseudomonadati</taxon>
        <taxon>Bacteroidota</taxon>
        <taxon>Cytophagia</taxon>
        <taxon>Cytophagales</taxon>
        <taxon>Hymenobacteraceae</taxon>
        <taxon>Hymenobacter</taxon>
    </lineage>
</organism>
<comment type="caution">
    <text evidence="2">The sequence shown here is derived from an EMBL/GenBank/DDBJ whole genome shotgun (WGS) entry which is preliminary data.</text>
</comment>
<dbReference type="InterPro" id="IPR003593">
    <property type="entry name" value="AAA+_ATPase"/>
</dbReference>
<sequence length="768" mass="86813">MDLLDYIVRVNPDGTFGLRVELFVAKERPADPKAQFHKNTLPSLGLYAALKAVEWPQEVSWVEAPATNRMLQLTYTVSRDIPTLDALLSTIDATLAATVPGIDEAVAAHAARTPHWEGGHRFTQEQFDNMRQRAELRCADMLAGKFPDPAPRPRVYWSAQVELQSGATGIWNRYRDQSVIRPLFGQLANPSEFVRRQLEDARPDDVVVVISGTRQVLGVGILTGRFDYDAQDNLPFYCSVEWVLTQPVELKGNPFLVRSPWSRTTKWLEVRAAYARLTSQRAALARLADNEVGGTADDDDETGMIEDSVVAYDEDASVTPAYWWLNINPKFWKVDDFEVGQEQTWTTHNEKGNKRNVYAYFQQVRPGDLVIGYETTPTKRVKAILEITEAAHASEEVEVEDGLGTNSADPKSEIITLRVKEFVREELTLQQLQQMTELAQCEPLAAKMGSLYQLTPAEFTAIFTRAQRITAPTLPAYTLAEAEQDLFLTTDAIKHLQVALKRKKNLIVQGPPGVGKTYVARRLAWLQMKEQDNRRVQLVQFHQSYSYEDFIRGWRPTATGGFELANGVFVDFVRKAQHDQAHDYFFIIDEINRGNLSKIFGELLMLLEADKRSEQYALPLTYRKEGESAFYLPPNLYVIGTMNTADRSLALVDYALRRRFTFVDLVPLLGTKLVQHLVSQHIPAHLATEAIQRVEALNETIRKDKNLGDGFLIGHSYFCTPPNGEGPAGWWDAIIQHDIAPLLREYWFDDKERATKAIAALQVDVPGE</sequence>
<dbReference type="Pfam" id="PF07728">
    <property type="entry name" value="AAA_5"/>
    <property type="match status" value="1"/>
</dbReference>